<dbReference type="GO" id="GO:0051424">
    <property type="term" value="F:corticotropin-releasing hormone binding"/>
    <property type="evidence" value="ECO:0007669"/>
    <property type="project" value="InterPro"/>
</dbReference>
<evidence type="ECO:0000256" key="5">
    <source>
        <dbReference type="ARBA" id="ARBA00022729"/>
    </source>
</evidence>
<dbReference type="AlphaFoldDB" id="A0A553NSK3"/>
<keyword evidence="5 10" id="KW-0732">Signal</keyword>
<dbReference type="PANTHER" id="PTHR10278:SF0">
    <property type="entry name" value="CORTICOTROPIN-RELEASING FACTOR-BINDING PROTEIN"/>
    <property type="match status" value="1"/>
</dbReference>
<dbReference type="GO" id="GO:0051460">
    <property type="term" value="P:negative regulation of corticotropin secretion"/>
    <property type="evidence" value="ECO:0007669"/>
    <property type="project" value="TreeGrafter"/>
</dbReference>
<evidence type="ECO:0000256" key="2">
    <source>
        <dbReference type="ARBA" id="ARBA00008313"/>
    </source>
</evidence>
<dbReference type="Proteomes" id="UP000318571">
    <property type="component" value="Chromosome 1"/>
</dbReference>
<evidence type="ECO:0000256" key="6">
    <source>
        <dbReference type="ARBA" id="ARBA00023157"/>
    </source>
</evidence>
<dbReference type="GO" id="GO:0005615">
    <property type="term" value="C:extracellular space"/>
    <property type="evidence" value="ECO:0007669"/>
    <property type="project" value="TreeGrafter"/>
</dbReference>
<feature type="domain" description="Corticotropin-releasing factor binding protein C-terminal" evidence="12">
    <location>
        <begin position="223"/>
        <end position="319"/>
    </location>
</feature>
<keyword evidence="14" id="KW-1185">Reference proteome</keyword>
<name>A0A553NSK3_TIGCA</name>
<dbReference type="EMBL" id="VCGU01000010">
    <property type="protein sequence ID" value="TRY68390.1"/>
    <property type="molecule type" value="Genomic_DNA"/>
</dbReference>
<dbReference type="Pfam" id="PF05428">
    <property type="entry name" value="CRF-BP_N"/>
    <property type="match status" value="1"/>
</dbReference>
<dbReference type="OMA" id="VKKLHNP"/>
<feature type="signal peptide" evidence="10">
    <location>
        <begin position="1"/>
        <end position="26"/>
    </location>
</feature>
<feature type="domain" description="Corticotropin-releasing factor binding protein N-terminal" evidence="11">
    <location>
        <begin position="82"/>
        <end position="188"/>
    </location>
</feature>
<sequence length="355" mass="39288">MQNISMQLAFSFLIASSSWWVATVSSASYVPFNQRFTSLPGVRALPNTRIQAKRSGGGPHTNHLPQNSLTEESELKSHWITECMTVASQPGHYIYQSNGEASTCGVYLAANPDQLVEIELEETDVPCDGSLLVVLDGWELNGSIFPDINDHELPMAYRVTEMFISSQNAALIQYLIPTKGKGFSFRVRFLPNPIQFCNHDYTVQSNATSHVIICPACNILMSDMEGLFTMKNLGQAKNCSLTTLLFPANFEIKRMEIGGSRKTCRDCVDKVEIGGSSSLDSAQLVTKETFCECDAAKVHGKKSTILCGSSTVRMVSSEGSENTLSIWARPADFGNDLDFDKNIIFMCPEYMKYME</sequence>
<organism evidence="13 14">
    <name type="scientific">Tigriopus californicus</name>
    <name type="common">Marine copepod</name>
    <dbReference type="NCBI Taxonomy" id="6832"/>
    <lineage>
        <taxon>Eukaryota</taxon>
        <taxon>Metazoa</taxon>
        <taxon>Ecdysozoa</taxon>
        <taxon>Arthropoda</taxon>
        <taxon>Crustacea</taxon>
        <taxon>Multicrustacea</taxon>
        <taxon>Hexanauplia</taxon>
        <taxon>Copepoda</taxon>
        <taxon>Harpacticoida</taxon>
        <taxon>Harpacticidae</taxon>
        <taxon>Tigriopus</taxon>
    </lineage>
</organism>
<keyword evidence="4" id="KW-0964">Secreted</keyword>
<comment type="similarity">
    <text evidence="2">Belongs to the CRF-binding protein family.</text>
</comment>
<evidence type="ECO:0000256" key="10">
    <source>
        <dbReference type="SAM" id="SignalP"/>
    </source>
</evidence>
<dbReference type="InterPro" id="IPR008435">
    <property type="entry name" value="CRF-bd"/>
</dbReference>
<dbReference type="PANTHER" id="PTHR10278">
    <property type="entry name" value="CORTICOTROPIN-RELEASING FACTOR-BINDING PROTEIN"/>
    <property type="match status" value="1"/>
</dbReference>
<keyword evidence="6" id="KW-1015">Disulfide bond</keyword>
<evidence type="ECO:0000256" key="3">
    <source>
        <dbReference type="ARBA" id="ARBA00015713"/>
    </source>
</evidence>
<dbReference type="Pfam" id="PF23541">
    <property type="entry name" value="CRF-BP_C"/>
    <property type="match status" value="1"/>
</dbReference>
<gene>
    <name evidence="13" type="ORF">TCAL_01427</name>
</gene>
<evidence type="ECO:0000259" key="12">
    <source>
        <dbReference type="Pfam" id="PF23541"/>
    </source>
</evidence>
<dbReference type="InterPro" id="IPR056177">
    <property type="entry name" value="CRF-BP_N"/>
</dbReference>
<proteinExistence type="inferred from homology"/>
<comment type="subcellular location">
    <subcellularLocation>
        <location evidence="1">Secreted</location>
    </subcellularLocation>
</comment>
<accession>A0A553NSK3</accession>
<evidence type="ECO:0000259" key="11">
    <source>
        <dbReference type="Pfam" id="PF05428"/>
    </source>
</evidence>
<dbReference type="SUPFAM" id="SSF49854">
    <property type="entry name" value="Spermadhesin, CUB domain"/>
    <property type="match status" value="1"/>
</dbReference>
<evidence type="ECO:0000313" key="14">
    <source>
        <dbReference type="Proteomes" id="UP000318571"/>
    </source>
</evidence>
<reference evidence="13 14" key="1">
    <citation type="journal article" date="2018" name="Nat. Ecol. Evol.">
        <title>Genomic signatures of mitonuclear coevolution across populations of Tigriopus californicus.</title>
        <authorList>
            <person name="Barreto F.S."/>
            <person name="Watson E.T."/>
            <person name="Lima T.G."/>
            <person name="Willett C.S."/>
            <person name="Edmands S."/>
            <person name="Li W."/>
            <person name="Burton R.S."/>
        </authorList>
    </citation>
    <scope>NUCLEOTIDE SEQUENCE [LARGE SCALE GENOMIC DNA]</scope>
    <source>
        <strain evidence="13 14">San Diego</strain>
    </source>
</reference>
<protein>
    <recommendedName>
        <fullName evidence="3">Corticotropin-releasing factor-binding protein</fullName>
    </recommendedName>
    <alternativeName>
        <fullName evidence="9">Corticotropin-releasing hormone-binding protein</fullName>
    </alternativeName>
</protein>
<keyword evidence="7" id="KW-0325">Glycoprotein</keyword>
<evidence type="ECO:0000256" key="9">
    <source>
        <dbReference type="ARBA" id="ARBA00033162"/>
    </source>
</evidence>
<feature type="chain" id="PRO_5022081247" description="Corticotropin-releasing factor-binding protein" evidence="10">
    <location>
        <begin position="27"/>
        <end position="355"/>
    </location>
</feature>
<evidence type="ECO:0000256" key="7">
    <source>
        <dbReference type="ARBA" id="ARBA00023180"/>
    </source>
</evidence>
<evidence type="ECO:0000256" key="8">
    <source>
        <dbReference type="ARBA" id="ARBA00024997"/>
    </source>
</evidence>
<comment type="function">
    <text evidence="8">Binds CRF and inactivates it. May prevent inappropriate pituitary-adrenal stimulation in pregnancy.</text>
</comment>
<evidence type="ECO:0000256" key="4">
    <source>
        <dbReference type="ARBA" id="ARBA00022525"/>
    </source>
</evidence>
<evidence type="ECO:0000313" key="13">
    <source>
        <dbReference type="EMBL" id="TRY68390.1"/>
    </source>
</evidence>
<comment type="caution">
    <text evidence="13">The sequence shown here is derived from an EMBL/GenBank/DDBJ whole genome shotgun (WGS) entry which is preliminary data.</text>
</comment>
<dbReference type="InterPro" id="IPR035914">
    <property type="entry name" value="Sperma_CUB_dom_sf"/>
</dbReference>
<evidence type="ECO:0000256" key="1">
    <source>
        <dbReference type="ARBA" id="ARBA00004613"/>
    </source>
</evidence>
<dbReference type="GO" id="GO:0009755">
    <property type="term" value="P:hormone-mediated signaling pathway"/>
    <property type="evidence" value="ECO:0007669"/>
    <property type="project" value="TreeGrafter"/>
</dbReference>
<dbReference type="InterPro" id="IPR056178">
    <property type="entry name" value="CRF-BP_C"/>
</dbReference>